<feature type="region of interest" description="Disordered" evidence="1">
    <location>
        <begin position="167"/>
        <end position="210"/>
    </location>
</feature>
<sequence length="393" mass="44163">MLRQPRARLVADPTVGVGDLAQPLVKFAAEEQEPNIHKLLSPPACASWKSGCPTSWLASLNPLFKSYVEVAPNTIISSKKHRQAIVRLLENKKIVNTTRKTSEDFADIIDDIVRMGLSHFRILRQNSEKKEQAFRKCDQNQQQALEAVLALINIDAAAETQLALIQPQPAQAEDSQTSQDTPGPSPTPLPSASSGTKQFETRATTAESSKRRLESIFDSILDQHDEDEEKEIEITYLKQSAGRQSTFERQTRDQAYEDSPQRKNMFALQMSPEEEELLNAATSTLADEEDEEVLKTYIPDNTVELAMKRAHELSPEEFTREVRRQRTTSNAYHRCETVLMKGGFTKLDAQAVAKTMKKRKQRKKKKTGAKAIMDQEMAMDTEDGTATSPKDVD</sequence>
<feature type="region of interest" description="Disordered" evidence="1">
    <location>
        <begin position="355"/>
        <end position="393"/>
    </location>
</feature>
<feature type="compositionally biased region" description="Polar residues" evidence="1">
    <location>
        <begin position="190"/>
        <end position="207"/>
    </location>
</feature>
<accession>A0A9P1FZS4</accession>
<feature type="compositionally biased region" description="Polar residues" evidence="1">
    <location>
        <begin position="173"/>
        <end position="182"/>
    </location>
</feature>
<feature type="compositionally biased region" description="Basic residues" evidence="1">
    <location>
        <begin position="355"/>
        <end position="368"/>
    </location>
</feature>
<protein>
    <submittedName>
        <fullName evidence="2">Uncharacterized protein</fullName>
    </submittedName>
</protein>
<keyword evidence="4" id="KW-1185">Reference proteome</keyword>
<dbReference type="EMBL" id="CAMXCT030001737">
    <property type="protein sequence ID" value="CAL4779957.1"/>
    <property type="molecule type" value="Genomic_DNA"/>
</dbReference>
<organism evidence="2">
    <name type="scientific">Cladocopium goreaui</name>
    <dbReference type="NCBI Taxonomy" id="2562237"/>
    <lineage>
        <taxon>Eukaryota</taxon>
        <taxon>Sar</taxon>
        <taxon>Alveolata</taxon>
        <taxon>Dinophyceae</taxon>
        <taxon>Suessiales</taxon>
        <taxon>Symbiodiniaceae</taxon>
        <taxon>Cladocopium</taxon>
    </lineage>
</organism>
<evidence type="ECO:0000313" key="2">
    <source>
        <dbReference type="EMBL" id="CAI3992645.1"/>
    </source>
</evidence>
<feature type="compositionally biased region" description="Polar residues" evidence="1">
    <location>
        <begin position="384"/>
        <end position="393"/>
    </location>
</feature>
<name>A0A9P1FZS4_9DINO</name>
<dbReference type="EMBL" id="CAMXCT010001737">
    <property type="protein sequence ID" value="CAI3992645.1"/>
    <property type="molecule type" value="Genomic_DNA"/>
</dbReference>
<evidence type="ECO:0000256" key="1">
    <source>
        <dbReference type="SAM" id="MobiDB-lite"/>
    </source>
</evidence>
<gene>
    <name evidence="2" type="ORF">C1SCF055_LOCUS19459</name>
</gene>
<dbReference type="Proteomes" id="UP001152797">
    <property type="component" value="Unassembled WGS sequence"/>
</dbReference>
<dbReference type="EMBL" id="CAMXCT020001737">
    <property type="protein sequence ID" value="CAL1146020.1"/>
    <property type="molecule type" value="Genomic_DNA"/>
</dbReference>
<proteinExistence type="predicted"/>
<dbReference type="AlphaFoldDB" id="A0A9P1FZS4"/>
<comment type="caution">
    <text evidence="2">The sequence shown here is derived from an EMBL/GenBank/DDBJ whole genome shotgun (WGS) entry which is preliminary data.</text>
</comment>
<reference evidence="2" key="1">
    <citation type="submission" date="2022-10" db="EMBL/GenBank/DDBJ databases">
        <authorList>
            <person name="Chen Y."/>
            <person name="Dougan E. K."/>
            <person name="Chan C."/>
            <person name="Rhodes N."/>
            <person name="Thang M."/>
        </authorList>
    </citation>
    <scope>NUCLEOTIDE SEQUENCE</scope>
</reference>
<dbReference type="OrthoDB" id="449323at2759"/>
<evidence type="ECO:0000313" key="4">
    <source>
        <dbReference type="Proteomes" id="UP001152797"/>
    </source>
</evidence>
<reference evidence="3" key="2">
    <citation type="submission" date="2024-04" db="EMBL/GenBank/DDBJ databases">
        <authorList>
            <person name="Chen Y."/>
            <person name="Shah S."/>
            <person name="Dougan E. K."/>
            <person name="Thang M."/>
            <person name="Chan C."/>
        </authorList>
    </citation>
    <scope>NUCLEOTIDE SEQUENCE [LARGE SCALE GENOMIC DNA]</scope>
</reference>
<evidence type="ECO:0000313" key="3">
    <source>
        <dbReference type="EMBL" id="CAL1146020.1"/>
    </source>
</evidence>